<evidence type="ECO:0000256" key="7">
    <source>
        <dbReference type="ARBA" id="ARBA00023163"/>
    </source>
</evidence>
<dbReference type="Pfam" id="PF00072">
    <property type="entry name" value="Response_reg"/>
    <property type="match status" value="1"/>
</dbReference>
<name>A0A6B8RG20_9BACL</name>
<feature type="domain" description="Response regulatory" evidence="10">
    <location>
        <begin position="3"/>
        <end position="120"/>
    </location>
</feature>
<evidence type="ECO:0000313" key="11">
    <source>
        <dbReference type="EMBL" id="QGQ94452.1"/>
    </source>
</evidence>
<dbReference type="EMBL" id="CP034235">
    <property type="protein sequence ID" value="QGQ94452.1"/>
    <property type="molecule type" value="Genomic_DNA"/>
</dbReference>
<reference evidence="12" key="1">
    <citation type="submission" date="2018-11" db="EMBL/GenBank/DDBJ databases">
        <title>Complete genome sequence of Paenibacillus sp. ML311-T8.</title>
        <authorList>
            <person name="Nam Y.-D."/>
            <person name="Kang J."/>
            <person name="Chung W.-H."/>
            <person name="Park Y.S."/>
        </authorList>
    </citation>
    <scope>NUCLEOTIDE SEQUENCE [LARGE SCALE GENOMIC DNA]</scope>
    <source>
        <strain evidence="12">ML311-T8</strain>
    </source>
</reference>
<accession>A0A6B8RG20</accession>
<dbReference type="InterPro" id="IPR018060">
    <property type="entry name" value="HTH_AraC"/>
</dbReference>
<dbReference type="Gene3D" id="3.40.50.2300">
    <property type="match status" value="1"/>
</dbReference>
<dbReference type="CDD" id="cd17536">
    <property type="entry name" value="REC_YesN-like"/>
    <property type="match status" value="1"/>
</dbReference>
<dbReference type="Pfam" id="PF12833">
    <property type="entry name" value="HTH_18"/>
    <property type="match status" value="1"/>
</dbReference>
<dbReference type="GO" id="GO:0043565">
    <property type="term" value="F:sequence-specific DNA binding"/>
    <property type="evidence" value="ECO:0007669"/>
    <property type="project" value="InterPro"/>
</dbReference>
<keyword evidence="3 8" id="KW-0597">Phosphoprotein</keyword>
<dbReference type="PROSITE" id="PS01124">
    <property type="entry name" value="HTH_ARAC_FAMILY_2"/>
    <property type="match status" value="1"/>
</dbReference>
<dbReference type="KEGG" id="ppsc:EHS13_05815"/>
<evidence type="ECO:0000256" key="1">
    <source>
        <dbReference type="ARBA" id="ARBA00004496"/>
    </source>
</evidence>
<dbReference type="Gene3D" id="1.10.10.60">
    <property type="entry name" value="Homeodomain-like"/>
    <property type="match status" value="2"/>
</dbReference>
<keyword evidence="4" id="KW-0902">Two-component regulatory system</keyword>
<dbReference type="InterPro" id="IPR009057">
    <property type="entry name" value="Homeodomain-like_sf"/>
</dbReference>
<feature type="modified residue" description="4-aspartylphosphate" evidence="8">
    <location>
        <position position="55"/>
    </location>
</feature>
<dbReference type="SMART" id="SM00448">
    <property type="entry name" value="REC"/>
    <property type="match status" value="1"/>
</dbReference>
<keyword evidence="12" id="KW-1185">Reference proteome</keyword>
<dbReference type="GO" id="GO:0000160">
    <property type="term" value="P:phosphorelay signal transduction system"/>
    <property type="evidence" value="ECO:0007669"/>
    <property type="project" value="UniProtKB-KW"/>
</dbReference>
<evidence type="ECO:0000256" key="5">
    <source>
        <dbReference type="ARBA" id="ARBA00023015"/>
    </source>
</evidence>
<dbReference type="SMART" id="SM00342">
    <property type="entry name" value="HTH_ARAC"/>
    <property type="match status" value="1"/>
</dbReference>
<dbReference type="Proteomes" id="UP000426246">
    <property type="component" value="Chromosome"/>
</dbReference>
<dbReference type="PROSITE" id="PS50110">
    <property type="entry name" value="RESPONSE_REGULATORY"/>
    <property type="match status" value="1"/>
</dbReference>
<comment type="subcellular location">
    <subcellularLocation>
        <location evidence="1">Cytoplasm</location>
    </subcellularLocation>
</comment>
<dbReference type="InterPro" id="IPR051552">
    <property type="entry name" value="HptR"/>
</dbReference>
<dbReference type="InterPro" id="IPR001789">
    <property type="entry name" value="Sig_transdc_resp-reg_receiver"/>
</dbReference>
<organism evidence="11 12">
    <name type="scientific">Paenibacillus psychroresistens</name>
    <dbReference type="NCBI Taxonomy" id="1778678"/>
    <lineage>
        <taxon>Bacteria</taxon>
        <taxon>Bacillati</taxon>
        <taxon>Bacillota</taxon>
        <taxon>Bacilli</taxon>
        <taxon>Bacillales</taxon>
        <taxon>Paenibacillaceae</taxon>
        <taxon>Paenibacillus</taxon>
    </lineage>
</organism>
<dbReference type="GO" id="GO:0003700">
    <property type="term" value="F:DNA-binding transcription factor activity"/>
    <property type="evidence" value="ECO:0007669"/>
    <property type="project" value="InterPro"/>
</dbReference>
<evidence type="ECO:0000256" key="6">
    <source>
        <dbReference type="ARBA" id="ARBA00023125"/>
    </source>
</evidence>
<evidence type="ECO:0000313" key="12">
    <source>
        <dbReference type="Proteomes" id="UP000426246"/>
    </source>
</evidence>
<dbReference type="RefSeq" id="WP_155699456.1">
    <property type="nucleotide sequence ID" value="NZ_CP034235.1"/>
</dbReference>
<feature type="domain" description="HTH araC/xylS-type" evidence="9">
    <location>
        <begin position="427"/>
        <end position="525"/>
    </location>
</feature>
<keyword evidence="2" id="KW-0963">Cytoplasm</keyword>
<dbReference type="SUPFAM" id="SSF52172">
    <property type="entry name" value="CheY-like"/>
    <property type="match status" value="1"/>
</dbReference>
<evidence type="ECO:0000256" key="4">
    <source>
        <dbReference type="ARBA" id="ARBA00023012"/>
    </source>
</evidence>
<evidence type="ECO:0000256" key="8">
    <source>
        <dbReference type="PROSITE-ProRule" id="PRU00169"/>
    </source>
</evidence>
<dbReference type="AlphaFoldDB" id="A0A6B8RG20"/>
<dbReference type="GO" id="GO:0005737">
    <property type="term" value="C:cytoplasm"/>
    <property type="evidence" value="ECO:0007669"/>
    <property type="project" value="UniProtKB-SubCell"/>
</dbReference>
<protein>
    <submittedName>
        <fullName evidence="11">Response regulator</fullName>
    </submittedName>
</protein>
<dbReference type="SUPFAM" id="SSF46689">
    <property type="entry name" value="Homeodomain-like"/>
    <property type="match status" value="2"/>
</dbReference>
<sequence>MYKVMLVDDEPFILEGLRQIINWDEHKLVIAAVANQGEKAFEMIKGLAIDILITDIQMPNVNGLELIMRIREEGLDIKCIILSGYDNFDYIKKALPLGIENYLLKPINEVELSSTLLTTVKKLDNEIHEKFKLRENAGILRENILYRWITNVIEPAELKERAAIVQIDLKCPTYLIGFMRIVNAGIGSFIKSDPVLTFAVLNIANEVIGSFGKSIVISNHKSDFIFLFASHTLLEDKQEIEQLIKASIENISKILKINVFAALGSLQSDFRNVYKSYEHAYSIIDYSLISEPNTIIDFDAARPSYEDHQITIQTDMEQLRIHIINHDKQSSFDFMDNFFERLRQVPNMNPVLLQNISIDLLYNHTYHLNQRIKIDKNVIFNSTDHFLQEIFEIHDRLELINWVKQFVSNLIDQLLLKKEADSNPLINRVLNYMESHYATDISLKMLSAHFNVNTAYLGQLFKMEVGGMFTNYLNQLRINKAKDLLLTTELPASEIALQVGYTNANYFYNIFKKLTGQYPTKYKREML</sequence>
<evidence type="ECO:0000256" key="3">
    <source>
        <dbReference type="ARBA" id="ARBA00022553"/>
    </source>
</evidence>
<dbReference type="PANTHER" id="PTHR42713">
    <property type="entry name" value="HISTIDINE KINASE-RELATED"/>
    <property type="match status" value="1"/>
</dbReference>
<evidence type="ECO:0000259" key="10">
    <source>
        <dbReference type="PROSITE" id="PS50110"/>
    </source>
</evidence>
<gene>
    <name evidence="11" type="ORF">EHS13_05815</name>
</gene>
<keyword evidence="6" id="KW-0238">DNA-binding</keyword>
<evidence type="ECO:0000259" key="9">
    <source>
        <dbReference type="PROSITE" id="PS01124"/>
    </source>
</evidence>
<dbReference type="PANTHER" id="PTHR42713:SF3">
    <property type="entry name" value="TRANSCRIPTIONAL REGULATORY PROTEIN HPTR"/>
    <property type="match status" value="1"/>
</dbReference>
<keyword evidence="7" id="KW-0804">Transcription</keyword>
<proteinExistence type="predicted"/>
<dbReference type="OrthoDB" id="342399at2"/>
<evidence type="ECO:0000256" key="2">
    <source>
        <dbReference type="ARBA" id="ARBA00022490"/>
    </source>
</evidence>
<keyword evidence="5" id="KW-0805">Transcription regulation</keyword>
<dbReference type="InterPro" id="IPR011006">
    <property type="entry name" value="CheY-like_superfamily"/>
</dbReference>